<protein>
    <submittedName>
        <fullName evidence="1">Uncharacterized protein</fullName>
    </submittedName>
</protein>
<reference evidence="1 2" key="1">
    <citation type="submission" date="2017-01" db="EMBL/GenBank/DDBJ databases">
        <authorList>
            <person name="Mah S.A."/>
            <person name="Swanson W.J."/>
            <person name="Moy G.W."/>
            <person name="Vacquier V.D."/>
        </authorList>
    </citation>
    <scope>NUCLEOTIDE SEQUENCE [LARGE SCALE GENOMIC DNA]</scope>
    <source>
        <strain evidence="1 2">NIO-1016</strain>
    </source>
</reference>
<evidence type="ECO:0000313" key="2">
    <source>
        <dbReference type="Proteomes" id="UP000186385"/>
    </source>
</evidence>
<dbReference type="STRING" id="1017273.SAMN05443094_104358"/>
<dbReference type="Proteomes" id="UP000186385">
    <property type="component" value="Unassembled WGS sequence"/>
</dbReference>
<organism evidence="1 2">
    <name type="scientific">Domibacillus enclensis</name>
    <dbReference type="NCBI Taxonomy" id="1017273"/>
    <lineage>
        <taxon>Bacteria</taxon>
        <taxon>Bacillati</taxon>
        <taxon>Bacillota</taxon>
        <taxon>Bacilli</taxon>
        <taxon>Bacillales</taxon>
        <taxon>Bacillaceae</taxon>
        <taxon>Domibacillus</taxon>
    </lineage>
</organism>
<dbReference type="EMBL" id="FTLX01000004">
    <property type="protein sequence ID" value="SIQ96902.1"/>
    <property type="molecule type" value="Genomic_DNA"/>
</dbReference>
<accession>A0A1N6X3I2</accession>
<evidence type="ECO:0000313" key="1">
    <source>
        <dbReference type="EMBL" id="SIQ96902.1"/>
    </source>
</evidence>
<sequence>MKDKMEKDQKQEQREEEIEVQEKLDMESFSVIKRLYHETFKDLVDR</sequence>
<gene>
    <name evidence="1" type="ORF">SAMN05443094_104358</name>
</gene>
<dbReference type="RefSeq" id="WP_156149426.1">
    <property type="nucleotide sequence ID" value="NZ_FTLX01000004.1"/>
</dbReference>
<dbReference type="AlphaFoldDB" id="A0A1N6X3I2"/>
<name>A0A1N6X3I2_9BACI</name>
<proteinExistence type="predicted"/>